<accession>A0A286DEY2</accession>
<feature type="transmembrane region" description="Helical" evidence="7">
    <location>
        <begin position="353"/>
        <end position="377"/>
    </location>
</feature>
<dbReference type="PRINTS" id="PR01035">
    <property type="entry name" value="TCRTETA"/>
</dbReference>
<dbReference type="Pfam" id="PF07690">
    <property type="entry name" value="MFS_1"/>
    <property type="match status" value="1"/>
</dbReference>
<reference evidence="9 10" key="1">
    <citation type="submission" date="2017-09" db="EMBL/GenBank/DDBJ databases">
        <authorList>
            <person name="Ehlers B."/>
            <person name="Leendertz F.H."/>
        </authorList>
    </citation>
    <scope>NUCLEOTIDE SEQUENCE [LARGE SCALE GENOMIC DNA]</scope>
    <source>
        <strain evidence="9 10">CGMCC 1.10978</strain>
    </source>
</reference>
<name>A0A286DEY2_9GAMM</name>
<dbReference type="InterPro" id="IPR036259">
    <property type="entry name" value="MFS_trans_sf"/>
</dbReference>
<sequence length="542" mass="58662">RPPHSNPLPREGEGADRVATDNPVPVLPTPLPHAWGRGCRRQVRGRAKITSLRSKYARSVRRNARGWPGKCGPLTPTLSPRERGEGADRAATKTRSRCSTLLLHAWGEKEANRTRRYKLRHFSQALAIRVTDSPSAPRVRRAAVVFIFVTVLIDILSFGVIIPVLPGLVRQFTGGDFAQAAYWVGIFGTLFAAIQFVCSPVQGALSDRYGRRPVILLSCLGLGIDFILMALAQSLPWLLIARIFSGVFSASFSTANAYIADVTPPEKRAQAFGMIGAAFGVGFIIGPIIGGQLGAIDLRLPFWFSAGLALLNFLYGWWVLPESLPKEKRSPRFDWSHANPLGSVALLRRYPQVFGLAAVVFIANLAHYVYPSVFVLFAEYQYRWDERQVSWVLAAVGVCSVIVQAVLVGRVVPKFGERRVLLFGLGCGVVGFIIYGFAGVGWAFLIGLPISALWGLAGPATQALITRQVGADVQGRIQGALMSLVSLAGILGPMMFAGTFGLFIGPRAPLHLPGAPWLLAALFLSTGLAVGWRFARAAPAAS</sequence>
<dbReference type="GO" id="GO:0016020">
    <property type="term" value="C:membrane"/>
    <property type="evidence" value="ECO:0007669"/>
    <property type="project" value="UniProtKB-SubCell"/>
</dbReference>
<comment type="subcellular location">
    <subcellularLocation>
        <location evidence="1">Membrane</location>
        <topology evidence="1">Multi-pass membrane protein</topology>
    </subcellularLocation>
</comment>
<dbReference type="CDD" id="cd17388">
    <property type="entry name" value="MFS_TetA"/>
    <property type="match status" value="1"/>
</dbReference>
<dbReference type="InterPro" id="IPR011701">
    <property type="entry name" value="MFS"/>
</dbReference>
<feature type="transmembrane region" description="Helical" evidence="7">
    <location>
        <begin position="516"/>
        <end position="535"/>
    </location>
</feature>
<feature type="transmembrane region" description="Helical" evidence="7">
    <location>
        <begin position="271"/>
        <end position="290"/>
    </location>
</feature>
<feature type="transmembrane region" description="Helical" evidence="7">
    <location>
        <begin position="213"/>
        <end position="231"/>
    </location>
</feature>
<feature type="transmembrane region" description="Helical" evidence="7">
    <location>
        <begin position="180"/>
        <end position="201"/>
    </location>
</feature>
<protein>
    <submittedName>
        <fullName evidence="9">MFS transporter, DHA1 family, tetracycline resistance protein</fullName>
    </submittedName>
</protein>
<dbReference type="EMBL" id="OCND01000013">
    <property type="protein sequence ID" value="SOD57335.1"/>
    <property type="molecule type" value="Genomic_DNA"/>
</dbReference>
<gene>
    <name evidence="9" type="ORF">SAMN06296416_1139</name>
</gene>
<keyword evidence="2" id="KW-0813">Transport</keyword>
<feature type="transmembrane region" description="Helical" evidence="7">
    <location>
        <begin position="389"/>
        <end position="408"/>
    </location>
</feature>
<feature type="transmembrane region" description="Helical" evidence="7">
    <location>
        <begin position="237"/>
        <end position="259"/>
    </location>
</feature>
<feature type="domain" description="Major facilitator superfamily (MFS) profile" evidence="8">
    <location>
        <begin position="143"/>
        <end position="539"/>
    </location>
</feature>
<dbReference type="SUPFAM" id="SSF103473">
    <property type="entry name" value="MFS general substrate transporter"/>
    <property type="match status" value="1"/>
</dbReference>
<feature type="region of interest" description="Disordered" evidence="6">
    <location>
        <begin position="67"/>
        <end position="91"/>
    </location>
</feature>
<evidence type="ECO:0000256" key="1">
    <source>
        <dbReference type="ARBA" id="ARBA00004141"/>
    </source>
</evidence>
<dbReference type="PANTHER" id="PTHR23504">
    <property type="entry name" value="MAJOR FACILITATOR SUPERFAMILY DOMAIN-CONTAINING PROTEIN 10"/>
    <property type="match status" value="1"/>
</dbReference>
<dbReference type="PROSITE" id="PS50850">
    <property type="entry name" value="MFS"/>
    <property type="match status" value="1"/>
</dbReference>
<dbReference type="InterPro" id="IPR020846">
    <property type="entry name" value="MFS_dom"/>
</dbReference>
<evidence type="ECO:0000256" key="4">
    <source>
        <dbReference type="ARBA" id="ARBA00022989"/>
    </source>
</evidence>
<organism evidence="9 10">
    <name type="scientific">Pseudoxanthomonas wuyuanensis</name>
    <dbReference type="NCBI Taxonomy" id="1073196"/>
    <lineage>
        <taxon>Bacteria</taxon>
        <taxon>Pseudomonadati</taxon>
        <taxon>Pseudomonadota</taxon>
        <taxon>Gammaproteobacteria</taxon>
        <taxon>Lysobacterales</taxon>
        <taxon>Lysobacteraceae</taxon>
        <taxon>Pseudoxanthomonas</taxon>
    </lineage>
</organism>
<feature type="transmembrane region" description="Helical" evidence="7">
    <location>
        <begin position="444"/>
        <end position="465"/>
    </location>
</feature>
<keyword evidence="10" id="KW-1185">Reference proteome</keyword>
<feature type="transmembrane region" description="Helical" evidence="7">
    <location>
        <begin position="477"/>
        <end position="504"/>
    </location>
</feature>
<proteinExistence type="predicted"/>
<evidence type="ECO:0000259" key="8">
    <source>
        <dbReference type="PROSITE" id="PS50850"/>
    </source>
</evidence>
<dbReference type="AlphaFoldDB" id="A0A286DEY2"/>
<feature type="transmembrane region" description="Helical" evidence="7">
    <location>
        <begin position="302"/>
        <end position="320"/>
    </location>
</feature>
<feature type="compositionally biased region" description="Basic and acidic residues" evidence="6">
    <location>
        <begin position="80"/>
        <end position="91"/>
    </location>
</feature>
<dbReference type="GO" id="GO:0022857">
    <property type="term" value="F:transmembrane transporter activity"/>
    <property type="evidence" value="ECO:0007669"/>
    <property type="project" value="InterPro"/>
</dbReference>
<evidence type="ECO:0000256" key="7">
    <source>
        <dbReference type="SAM" id="Phobius"/>
    </source>
</evidence>
<keyword evidence="3 7" id="KW-0812">Transmembrane</keyword>
<evidence type="ECO:0000256" key="5">
    <source>
        <dbReference type="ARBA" id="ARBA00023136"/>
    </source>
</evidence>
<keyword evidence="5 7" id="KW-0472">Membrane</keyword>
<evidence type="ECO:0000256" key="3">
    <source>
        <dbReference type="ARBA" id="ARBA00022692"/>
    </source>
</evidence>
<evidence type="ECO:0000256" key="2">
    <source>
        <dbReference type="ARBA" id="ARBA00022448"/>
    </source>
</evidence>
<keyword evidence="4 7" id="KW-1133">Transmembrane helix</keyword>
<evidence type="ECO:0000256" key="6">
    <source>
        <dbReference type="SAM" id="MobiDB-lite"/>
    </source>
</evidence>
<feature type="non-terminal residue" evidence="9">
    <location>
        <position position="1"/>
    </location>
</feature>
<feature type="compositionally biased region" description="Basic and acidic residues" evidence="6">
    <location>
        <begin position="10"/>
        <end position="19"/>
    </location>
</feature>
<evidence type="ECO:0000313" key="10">
    <source>
        <dbReference type="Proteomes" id="UP000219374"/>
    </source>
</evidence>
<feature type="region of interest" description="Disordered" evidence="6">
    <location>
        <begin position="1"/>
        <end position="33"/>
    </location>
</feature>
<feature type="transmembrane region" description="Helical" evidence="7">
    <location>
        <begin position="420"/>
        <end position="438"/>
    </location>
</feature>
<dbReference type="InterPro" id="IPR001958">
    <property type="entry name" value="Tet-R_TetA/multi-R_MdtG-like"/>
</dbReference>
<dbReference type="Gene3D" id="1.20.1250.20">
    <property type="entry name" value="MFS general substrate transporter like domains"/>
    <property type="match status" value="1"/>
</dbReference>
<evidence type="ECO:0000313" key="9">
    <source>
        <dbReference type="EMBL" id="SOD57335.1"/>
    </source>
</evidence>
<dbReference type="PANTHER" id="PTHR23504:SF15">
    <property type="entry name" value="MAJOR FACILITATOR SUPERFAMILY (MFS) PROFILE DOMAIN-CONTAINING PROTEIN"/>
    <property type="match status" value="1"/>
</dbReference>
<feature type="transmembrane region" description="Helical" evidence="7">
    <location>
        <begin position="143"/>
        <end position="168"/>
    </location>
</feature>
<dbReference type="Proteomes" id="UP000219374">
    <property type="component" value="Unassembled WGS sequence"/>
</dbReference>